<evidence type="ECO:0008006" key="2">
    <source>
        <dbReference type="Google" id="ProtNLM"/>
    </source>
</evidence>
<dbReference type="AlphaFoldDB" id="E1YMU9"/>
<reference evidence="1" key="1">
    <citation type="journal article" date="2011" name="Environ. Microbiol.">
        <title>Genomic insights into the metabolic potential of the polycyclic aromatic hydrocarbon degrading sulfate-reducing Deltaproteobacterium N47.</title>
        <authorList>
            <person name="Bergmann F."/>
            <person name="Selesi D."/>
            <person name="Weinmaier T."/>
            <person name="Tischler P."/>
            <person name="Rattei T."/>
            <person name="Meckenstock R.U."/>
        </authorList>
    </citation>
    <scope>NUCLEOTIDE SEQUENCE</scope>
</reference>
<organism evidence="1">
    <name type="scientific">uncultured Desulfobacterium sp</name>
    <dbReference type="NCBI Taxonomy" id="201089"/>
    <lineage>
        <taxon>Bacteria</taxon>
        <taxon>Pseudomonadati</taxon>
        <taxon>Thermodesulfobacteriota</taxon>
        <taxon>Desulfobacteria</taxon>
        <taxon>Desulfobacterales</taxon>
        <taxon>Desulfobacteriaceae</taxon>
        <taxon>Desulfobacterium</taxon>
        <taxon>environmental samples</taxon>
    </lineage>
</organism>
<sequence>MKYSQKRALTLKLMTSLKDNGSWCGETHVQKAMYCMQIIMELPTDFEFVLYKHGPFSFDLSDEIGALRADELLDIKLNAYPYGPSLVVTEYGKALMDRFPKTIGENSDRINYIAEKLGLKGVASLERLTTALYVTSEMKLHGVEDRAEKIHELKPHVSKEAARIAVQEIDAIIEDSKEARLQ</sequence>
<name>E1YMU9_9BACT</name>
<proteinExistence type="predicted"/>
<protein>
    <recommendedName>
        <fullName evidence="2">Antitoxin SocA-like Panacea domain-containing protein</fullName>
    </recommendedName>
</protein>
<evidence type="ECO:0000313" key="1">
    <source>
        <dbReference type="EMBL" id="CBX31893.1"/>
    </source>
</evidence>
<accession>E1YMU9</accession>
<dbReference type="EMBL" id="FR695880">
    <property type="protein sequence ID" value="CBX31893.1"/>
    <property type="molecule type" value="Genomic_DNA"/>
</dbReference>
<gene>
    <name evidence="1" type="ORF">N47_O13120</name>
</gene>